<accession>A0A4C1ZV77</accession>
<dbReference type="EMBL" id="BGZK01002102">
    <property type="protein sequence ID" value="GBP90673.1"/>
    <property type="molecule type" value="Genomic_DNA"/>
</dbReference>
<dbReference type="AlphaFoldDB" id="A0A4C1ZV77"/>
<comment type="caution">
    <text evidence="2">The sequence shown here is derived from an EMBL/GenBank/DDBJ whole genome shotgun (WGS) entry which is preliminary data.</text>
</comment>
<name>A0A4C1ZV77_EUMVA</name>
<evidence type="ECO:0000313" key="3">
    <source>
        <dbReference type="Proteomes" id="UP000299102"/>
    </source>
</evidence>
<gene>
    <name evidence="2" type="ORF">EVAR_51396_1</name>
</gene>
<reference evidence="2 3" key="1">
    <citation type="journal article" date="2019" name="Commun. Biol.">
        <title>The bagworm genome reveals a unique fibroin gene that provides high tensile strength.</title>
        <authorList>
            <person name="Kono N."/>
            <person name="Nakamura H."/>
            <person name="Ohtoshi R."/>
            <person name="Tomita M."/>
            <person name="Numata K."/>
            <person name="Arakawa K."/>
        </authorList>
    </citation>
    <scope>NUCLEOTIDE SEQUENCE [LARGE SCALE GENOMIC DNA]</scope>
</reference>
<dbReference type="Proteomes" id="UP000299102">
    <property type="component" value="Unassembled WGS sequence"/>
</dbReference>
<feature type="compositionally biased region" description="Polar residues" evidence="1">
    <location>
        <begin position="89"/>
        <end position="99"/>
    </location>
</feature>
<keyword evidence="3" id="KW-1185">Reference proteome</keyword>
<feature type="region of interest" description="Disordered" evidence="1">
    <location>
        <begin position="82"/>
        <end position="101"/>
    </location>
</feature>
<organism evidence="2 3">
    <name type="scientific">Eumeta variegata</name>
    <name type="common">Bagworm moth</name>
    <name type="synonym">Eumeta japonica</name>
    <dbReference type="NCBI Taxonomy" id="151549"/>
    <lineage>
        <taxon>Eukaryota</taxon>
        <taxon>Metazoa</taxon>
        <taxon>Ecdysozoa</taxon>
        <taxon>Arthropoda</taxon>
        <taxon>Hexapoda</taxon>
        <taxon>Insecta</taxon>
        <taxon>Pterygota</taxon>
        <taxon>Neoptera</taxon>
        <taxon>Endopterygota</taxon>
        <taxon>Lepidoptera</taxon>
        <taxon>Glossata</taxon>
        <taxon>Ditrysia</taxon>
        <taxon>Tineoidea</taxon>
        <taxon>Psychidae</taxon>
        <taxon>Oiketicinae</taxon>
        <taxon>Eumeta</taxon>
    </lineage>
</organism>
<evidence type="ECO:0000313" key="2">
    <source>
        <dbReference type="EMBL" id="GBP90673.1"/>
    </source>
</evidence>
<protein>
    <submittedName>
        <fullName evidence="2">Uncharacterized protein</fullName>
    </submittedName>
</protein>
<proteinExistence type="predicted"/>
<evidence type="ECO:0000256" key="1">
    <source>
        <dbReference type="SAM" id="MobiDB-lite"/>
    </source>
</evidence>
<sequence length="116" mass="12737">MPVLRRFAFNGTSVPPRPLHARQRARLRHEQRHPIMSPSDAGPHFLLALISPARSYTARAFAVAIVDVLLFQIGRTPNTLKTREFPNAGRSNGVESTCSGAPRRAMSWGCTTADAT</sequence>